<dbReference type="STRING" id="76947.GCA_002080435_01472"/>
<gene>
    <name evidence="2" type="ORF">BV98_001518</name>
</gene>
<reference evidence="2" key="1">
    <citation type="submission" date="2014-08" db="EMBL/GenBank/DDBJ databases">
        <title>Draft genome sequences of Sphingobium herbicidovorans.</title>
        <authorList>
            <person name="Gan H.M."/>
            <person name="Gan H.Y."/>
            <person name="Savka M.A."/>
        </authorList>
    </citation>
    <scope>NUCLEOTIDE SEQUENCE [LARGE SCALE GENOMIC DNA]</scope>
    <source>
        <strain evidence="2">NBRC 16415</strain>
    </source>
</reference>
<feature type="signal peptide" evidence="1">
    <location>
        <begin position="1"/>
        <end position="26"/>
    </location>
</feature>
<feature type="chain" id="PRO_5001813098" evidence="1">
    <location>
        <begin position="27"/>
        <end position="250"/>
    </location>
</feature>
<dbReference type="PATRIC" id="fig|1219045.3.peg.1551"/>
<dbReference type="Proteomes" id="UP000024284">
    <property type="component" value="Unassembled WGS sequence"/>
</dbReference>
<dbReference type="eggNOG" id="ENOG5031HV3">
    <property type="taxonomic scope" value="Bacteria"/>
</dbReference>
<protein>
    <submittedName>
        <fullName evidence="2">Uncharacterized protein</fullName>
    </submittedName>
</protein>
<dbReference type="RefSeq" id="WP_156479353.1">
    <property type="nucleotide sequence ID" value="NZ_BCZD01000005.1"/>
</dbReference>
<name>A0A086PA98_SPHHM</name>
<keyword evidence="3" id="KW-1185">Reference proteome</keyword>
<sequence length="250" mass="27404">MYSSPRLMPLSSLTAFALLLPTVALAAEKQATSAASHAAPVRVVDGVPLYPVGTPGLTKEERRARNLYMARQGIEGYRVAYKTHSFPAPLPGDEKLSAWAPNATLDLAGSGPMPVQHGDPAEGVKFGLVEAKVFWRGTPDWRITDYHITGDENVVISATKYEGTMKDGSKPHTWVTDIHYFDELGRKTKWIEPVSNNAVQESWIKQGGYSNYMEGLVAELKAANLPVPPALSMGMEVINNQNRKSGQRQR</sequence>
<dbReference type="AlphaFoldDB" id="A0A086PA98"/>
<proteinExistence type="predicted"/>
<comment type="caution">
    <text evidence="2">The sequence shown here is derived from an EMBL/GenBank/DDBJ whole genome shotgun (WGS) entry which is preliminary data.</text>
</comment>
<evidence type="ECO:0000313" key="2">
    <source>
        <dbReference type="EMBL" id="KFG90316.1"/>
    </source>
</evidence>
<evidence type="ECO:0000256" key="1">
    <source>
        <dbReference type="SAM" id="SignalP"/>
    </source>
</evidence>
<organism evidence="2 3">
    <name type="scientific">Sphingobium herbicidovorans (strain ATCC 700291 / DSM 11019 / CCUG 56400 / KCTC 2939 / LMG 18315 / NBRC 16415 / MH)</name>
    <name type="common">Sphingomonas herbicidovorans</name>
    <dbReference type="NCBI Taxonomy" id="1219045"/>
    <lineage>
        <taxon>Bacteria</taxon>
        <taxon>Pseudomonadati</taxon>
        <taxon>Pseudomonadota</taxon>
        <taxon>Alphaproteobacteria</taxon>
        <taxon>Sphingomonadales</taxon>
        <taxon>Sphingomonadaceae</taxon>
        <taxon>Sphingobium</taxon>
    </lineage>
</organism>
<accession>A0A086PA98</accession>
<dbReference type="EMBL" id="JFZA02000012">
    <property type="protein sequence ID" value="KFG90316.1"/>
    <property type="molecule type" value="Genomic_DNA"/>
</dbReference>
<keyword evidence="1" id="KW-0732">Signal</keyword>
<evidence type="ECO:0000313" key="3">
    <source>
        <dbReference type="Proteomes" id="UP000024284"/>
    </source>
</evidence>